<reference evidence="2" key="3">
    <citation type="submission" date="2015-04" db="UniProtKB">
        <authorList>
            <consortium name="EnsemblPlants"/>
        </authorList>
    </citation>
    <scope>IDENTIFICATION</scope>
    <source>
        <strain evidence="2">cv. Jemalong A17</strain>
    </source>
</reference>
<reference evidence="1 3" key="1">
    <citation type="journal article" date="2011" name="Nature">
        <title>The Medicago genome provides insight into the evolution of rhizobial symbioses.</title>
        <authorList>
            <person name="Young N.D."/>
            <person name="Debelle F."/>
            <person name="Oldroyd G.E."/>
            <person name="Geurts R."/>
            <person name="Cannon S.B."/>
            <person name="Udvardi M.K."/>
            <person name="Benedito V.A."/>
            <person name="Mayer K.F."/>
            <person name="Gouzy J."/>
            <person name="Schoof H."/>
            <person name="Van de Peer Y."/>
            <person name="Proost S."/>
            <person name="Cook D.R."/>
            <person name="Meyers B.C."/>
            <person name="Spannagl M."/>
            <person name="Cheung F."/>
            <person name="De Mita S."/>
            <person name="Krishnakumar V."/>
            <person name="Gundlach H."/>
            <person name="Zhou S."/>
            <person name="Mudge J."/>
            <person name="Bharti A.K."/>
            <person name="Murray J.D."/>
            <person name="Naoumkina M.A."/>
            <person name="Rosen B."/>
            <person name="Silverstein K.A."/>
            <person name="Tang H."/>
            <person name="Rombauts S."/>
            <person name="Zhao P.X."/>
            <person name="Zhou P."/>
            <person name="Barbe V."/>
            <person name="Bardou P."/>
            <person name="Bechner M."/>
            <person name="Bellec A."/>
            <person name="Berger A."/>
            <person name="Berges H."/>
            <person name="Bidwell S."/>
            <person name="Bisseling T."/>
            <person name="Choisne N."/>
            <person name="Couloux A."/>
            <person name="Denny R."/>
            <person name="Deshpande S."/>
            <person name="Dai X."/>
            <person name="Doyle J.J."/>
            <person name="Dudez A.M."/>
            <person name="Farmer A.D."/>
            <person name="Fouteau S."/>
            <person name="Franken C."/>
            <person name="Gibelin C."/>
            <person name="Gish J."/>
            <person name="Goldstein S."/>
            <person name="Gonzalez A.J."/>
            <person name="Green P.J."/>
            <person name="Hallab A."/>
            <person name="Hartog M."/>
            <person name="Hua A."/>
            <person name="Humphray S.J."/>
            <person name="Jeong D.H."/>
            <person name="Jing Y."/>
            <person name="Jocker A."/>
            <person name="Kenton S.M."/>
            <person name="Kim D.J."/>
            <person name="Klee K."/>
            <person name="Lai H."/>
            <person name="Lang C."/>
            <person name="Lin S."/>
            <person name="Macmil S.L."/>
            <person name="Magdelenat G."/>
            <person name="Matthews L."/>
            <person name="McCorrison J."/>
            <person name="Monaghan E.L."/>
            <person name="Mun J.H."/>
            <person name="Najar F.Z."/>
            <person name="Nicholson C."/>
            <person name="Noirot C."/>
            <person name="O'Bleness M."/>
            <person name="Paule C.R."/>
            <person name="Poulain J."/>
            <person name="Prion F."/>
            <person name="Qin B."/>
            <person name="Qu C."/>
            <person name="Retzel E.F."/>
            <person name="Riddle C."/>
            <person name="Sallet E."/>
            <person name="Samain S."/>
            <person name="Samson N."/>
            <person name="Sanders I."/>
            <person name="Saurat O."/>
            <person name="Scarpelli C."/>
            <person name="Schiex T."/>
            <person name="Segurens B."/>
            <person name="Severin A.J."/>
            <person name="Sherrier D.J."/>
            <person name="Shi R."/>
            <person name="Sims S."/>
            <person name="Singer S.R."/>
            <person name="Sinharoy S."/>
            <person name="Sterck L."/>
            <person name="Viollet A."/>
            <person name="Wang B.B."/>
            <person name="Wang K."/>
            <person name="Wang M."/>
            <person name="Wang X."/>
            <person name="Warfsmann J."/>
            <person name="Weissenbach J."/>
            <person name="White D.D."/>
            <person name="White J.D."/>
            <person name="Wiley G.B."/>
            <person name="Wincker P."/>
            <person name="Xing Y."/>
            <person name="Yang L."/>
            <person name="Yao Z."/>
            <person name="Ying F."/>
            <person name="Zhai J."/>
            <person name="Zhou L."/>
            <person name="Zuber A."/>
            <person name="Denarie J."/>
            <person name="Dixon R.A."/>
            <person name="May G.D."/>
            <person name="Schwartz D.C."/>
            <person name="Rogers J."/>
            <person name="Quetier F."/>
            <person name="Town C.D."/>
            <person name="Roe B.A."/>
        </authorList>
    </citation>
    <scope>NUCLEOTIDE SEQUENCE [LARGE SCALE GENOMIC DNA]</scope>
    <source>
        <strain evidence="1">A17</strain>
        <strain evidence="2 3">cv. Jemalong A17</strain>
    </source>
</reference>
<keyword evidence="3" id="KW-1185">Reference proteome</keyword>
<sequence length="127" mass="14688">MSFSLVCDQPFLVLLTSITLSTPLVFSSLHKSYDHISLIKFPLGTTTPKPEFRDVFISSPRESHKTRPRVERVWFEIKARIEENRLKPLLIKKVKPFIESDLVSWANLMSNMSYTKFRPILPPEALA</sequence>
<dbReference type="AlphaFoldDB" id="G7I4J5"/>
<accession>G7I4J5</accession>
<evidence type="ECO:0000313" key="1">
    <source>
        <dbReference type="EMBL" id="AES59512.1"/>
    </source>
</evidence>
<dbReference type="InterPro" id="IPR053283">
    <property type="entry name" value="TUNICAMYCIN_INDUCED_1"/>
</dbReference>
<dbReference type="PaxDb" id="3880-AES59512"/>
<dbReference type="PANTHER" id="PTHR34454:SF3">
    <property type="entry name" value="PEPTIDASE I, PUTATIVE-RELATED"/>
    <property type="match status" value="1"/>
</dbReference>
<dbReference type="HOGENOM" id="CLU_1973776_0_0_1"/>
<evidence type="ECO:0000313" key="3">
    <source>
        <dbReference type="Proteomes" id="UP000002051"/>
    </source>
</evidence>
<evidence type="ECO:0000313" key="2">
    <source>
        <dbReference type="EnsemblPlants" id="AES59512"/>
    </source>
</evidence>
<proteinExistence type="predicted"/>
<gene>
    <name evidence="1" type="ordered locus">MTR_1g021220</name>
</gene>
<dbReference type="EnsemblPlants" id="AES59512">
    <property type="protein sequence ID" value="AES59512"/>
    <property type="gene ID" value="MTR_1g021220"/>
</dbReference>
<dbReference type="EMBL" id="CM001217">
    <property type="protein sequence ID" value="AES59512.1"/>
    <property type="molecule type" value="Genomic_DNA"/>
</dbReference>
<dbReference type="STRING" id="3880.G7I4J5"/>
<organism evidence="1 3">
    <name type="scientific">Medicago truncatula</name>
    <name type="common">Barrel medic</name>
    <name type="synonym">Medicago tribuloides</name>
    <dbReference type="NCBI Taxonomy" id="3880"/>
    <lineage>
        <taxon>Eukaryota</taxon>
        <taxon>Viridiplantae</taxon>
        <taxon>Streptophyta</taxon>
        <taxon>Embryophyta</taxon>
        <taxon>Tracheophyta</taxon>
        <taxon>Spermatophyta</taxon>
        <taxon>Magnoliopsida</taxon>
        <taxon>eudicotyledons</taxon>
        <taxon>Gunneridae</taxon>
        <taxon>Pentapetalae</taxon>
        <taxon>rosids</taxon>
        <taxon>fabids</taxon>
        <taxon>Fabales</taxon>
        <taxon>Fabaceae</taxon>
        <taxon>Papilionoideae</taxon>
        <taxon>50 kb inversion clade</taxon>
        <taxon>NPAAA clade</taxon>
        <taxon>Hologalegina</taxon>
        <taxon>IRL clade</taxon>
        <taxon>Trifolieae</taxon>
        <taxon>Medicago</taxon>
    </lineage>
</organism>
<dbReference type="PANTHER" id="PTHR34454">
    <property type="entry name" value="TUNICAMYCIN INDUCED PROTEIN"/>
    <property type="match status" value="1"/>
</dbReference>
<protein>
    <submittedName>
        <fullName evidence="1 2">Uncharacterized protein</fullName>
    </submittedName>
</protein>
<name>G7I4J5_MEDTR</name>
<dbReference type="Proteomes" id="UP000002051">
    <property type="component" value="Unassembled WGS sequence"/>
</dbReference>
<reference evidence="1 3" key="2">
    <citation type="journal article" date="2014" name="BMC Genomics">
        <title>An improved genome release (version Mt4.0) for the model legume Medicago truncatula.</title>
        <authorList>
            <person name="Tang H."/>
            <person name="Krishnakumar V."/>
            <person name="Bidwell S."/>
            <person name="Rosen B."/>
            <person name="Chan A."/>
            <person name="Zhou S."/>
            <person name="Gentzbittel L."/>
            <person name="Childs K.L."/>
            <person name="Yandell M."/>
            <person name="Gundlach H."/>
            <person name="Mayer K.F."/>
            <person name="Schwartz D.C."/>
            <person name="Town C.D."/>
        </authorList>
    </citation>
    <scope>GENOME REANNOTATION</scope>
    <source>
        <strain evidence="2 3">cv. Jemalong A17</strain>
    </source>
</reference>